<organism evidence="1">
    <name type="scientific">Rhizophora mucronata</name>
    <name type="common">Asiatic mangrove</name>
    <dbReference type="NCBI Taxonomy" id="61149"/>
    <lineage>
        <taxon>Eukaryota</taxon>
        <taxon>Viridiplantae</taxon>
        <taxon>Streptophyta</taxon>
        <taxon>Embryophyta</taxon>
        <taxon>Tracheophyta</taxon>
        <taxon>Spermatophyta</taxon>
        <taxon>Magnoliopsida</taxon>
        <taxon>eudicotyledons</taxon>
        <taxon>Gunneridae</taxon>
        <taxon>Pentapetalae</taxon>
        <taxon>rosids</taxon>
        <taxon>fabids</taxon>
        <taxon>Malpighiales</taxon>
        <taxon>Rhizophoraceae</taxon>
        <taxon>Rhizophora</taxon>
    </lineage>
</organism>
<reference evidence="1" key="1">
    <citation type="submission" date="2018-02" db="EMBL/GenBank/DDBJ databases">
        <title>Rhizophora mucronata_Transcriptome.</title>
        <authorList>
            <person name="Meera S.P."/>
            <person name="Sreeshan A."/>
            <person name="Augustine A."/>
        </authorList>
    </citation>
    <scope>NUCLEOTIDE SEQUENCE</scope>
    <source>
        <tissue evidence="1">Leaf</tissue>
    </source>
</reference>
<evidence type="ECO:0000313" key="1">
    <source>
        <dbReference type="EMBL" id="MBX58182.1"/>
    </source>
</evidence>
<dbReference type="AlphaFoldDB" id="A0A2P2PTW8"/>
<proteinExistence type="predicted"/>
<accession>A0A2P2PTW8</accession>
<dbReference type="EMBL" id="GGEC01077698">
    <property type="protein sequence ID" value="MBX58182.1"/>
    <property type="molecule type" value="Transcribed_RNA"/>
</dbReference>
<name>A0A2P2PTW8_RHIMU</name>
<protein>
    <submittedName>
        <fullName evidence="1">Uncharacterized protein</fullName>
    </submittedName>
</protein>
<sequence length="25" mass="3065">MSYLISKKAFQQPKTHTYNTKICWF</sequence>